<dbReference type="EMBL" id="JAOZEV010000004">
    <property type="protein sequence ID" value="MCV9932078.1"/>
    <property type="molecule type" value="Genomic_DNA"/>
</dbReference>
<evidence type="ECO:0000313" key="6">
    <source>
        <dbReference type="Proteomes" id="UP001151133"/>
    </source>
</evidence>
<dbReference type="SUPFAM" id="SSF53901">
    <property type="entry name" value="Thiolase-like"/>
    <property type="match status" value="2"/>
</dbReference>
<proteinExistence type="inferred from homology"/>
<accession>A0A9X2ZQN1</accession>
<comment type="similarity">
    <text evidence="1">Belongs to the thiolase-like superfamily. HMG-CoA synthase family.</text>
</comment>
<dbReference type="GO" id="GO:0006084">
    <property type="term" value="P:acetyl-CoA metabolic process"/>
    <property type="evidence" value="ECO:0007669"/>
    <property type="project" value="InterPro"/>
</dbReference>
<evidence type="ECO:0000259" key="3">
    <source>
        <dbReference type="Pfam" id="PF01154"/>
    </source>
</evidence>
<reference evidence="5" key="1">
    <citation type="submission" date="2022-10" db="EMBL/GenBank/DDBJ databases">
        <title>Two novel species of Flavobacterium.</title>
        <authorList>
            <person name="Liu Q."/>
            <person name="Xin Y.-H."/>
        </authorList>
    </citation>
    <scope>NUCLEOTIDE SEQUENCE</scope>
    <source>
        <strain evidence="5">LS1R47</strain>
    </source>
</reference>
<name>A0A9X2ZQN1_9FLAO</name>
<dbReference type="AlphaFoldDB" id="A0A9X2ZQN1"/>
<evidence type="ECO:0000256" key="2">
    <source>
        <dbReference type="ARBA" id="ARBA00022679"/>
    </source>
</evidence>
<evidence type="ECO:0000313" key="5">
    <source>
        <dbReference type="EMBL" id="MCV9932078.1"/>
    </source>
</evidence>
<dbReference type="PANTHER" id="PTHR43323">
    <property type="entry name" value="3-HYDROXY-3-METHYLGLUTARYL COENZYME A SYNTHASE"/>
    <property type="match status" value="1"/>
</dbReference>
<dbReference type="Gene3D" id="3.40.47.10">
    <property type="match status" value="1"/>
</dbReference>
<dbReference type="RefSeq" id="WP_264286374.1">
    <property type="nucleotide sequence ID" value="NZ_JAOZEV010000004.1"/>
</dbReference>
<dbReference type="CDD" id="cd00827">
    <property type="entry name" value="init_cond_enzymes"/>
    <property type="match status" value="1"/>
</dbReference>
<dbReference type="PANTHER" id="PTHR43323:SF2">
    <property type="entry name" value="HYDROXYMETHYLGLUTARYL-COA SYNTHASE"/>
    <property type="match status" value="1"/>
</dbReference>
<dbReference type="Pfam" id="PF01154">
    <property type="entry name" value="HMG_CoA_synt_N"/>
    <property type="match status" value="1"/>
</dbReference>
<dbReference type="InterPro" id="IPR013528">
    <property type="entry name" value="HMG_CoA_synth_N"/>
</dbReference>
<evidence type="ECO:0000256" key="1">
    <source>
        <dbReference type="ARBA" id="ARBA00007061"/>
    </source>
</evidence>
<protein>
    <submittedName>
        <fullName evidence="5">Hydroxymethylglutaryl-CoA synthase</fullName>
    </submittedName>
</protein>
<dbReference type="InterPro" id="IPR016039">
    <property type="entry name" value="Thiolase-like"/>
</dbReference>
<evidence type="ECO:0000259" key="4">
    <source>
        <dbReference type="Pfam" id="PF08540"/>
    </source>
</evidence>
<dbReference type="InterPro" id="IPR013746">
    <property type="entry name" value="HMG_CoA_synt_C_dom"/>
</dbReference>
<organism evidence="5 6">
    <name type="scientific">Flavobacterium frigoritolerans</name>
    <dbReference type="NCBI Taxonomy" id="2987686"/>
    <lineage>
        <taxon>Bacteria</taxon>
        <taxon>Pseudomonadati</taxon>
        <taxon>Bacteroidota</taxon>
        <taxon>Flavobacteriia</taxon>
        <taxon>Flavobacteriales</taxon>
        <taxon>Flavobacteriaceae</taxon>
        <taxon>Flavobacterium</taxon>
    </lineage>
</organism>
<dbReference type="Pfam" id="PF08540">
    <property type="entry name" value="HMG_CoA_synt_C"/>
    <property type="match status" value="1"/>
</dbReference>
<feature type="domain" description="Hydroxymethylglutaryl-coenzyme A synthase N-terminal" evidence="3">
    <location>
        <begin position="5"/>
        <end position="172"/>
    </location>
</feature>
<feature type="domain" description="Hydroxymethylglutaryl-coenzyme A synthase C-terminal" evidence="4">
    <location>
        <begin position="225"/>
        <end position="404"/>
    </location>
</feature>
<dbReference type="GO" id="GO:0004421">
    <property type="term" value="F:hydroxymethylglutaryl-CoA synthase activity"/>
    <property type="evidence" value="ECO:0007669"/>
    <property type="project" value="InterPro"/>
</dbReference>
<sequence length="453" mass="51444">MKTGIDAISFDVANIHLPIKTLATARNIEPEKLEKGLGLIKMTLPDTYQDTVVFGANALTKLITENQINLNEISRIYVGTESAIDNSKPISSFLIALMEQKFGEDTLSECDVVDFTFACIGGVDALQNCIDFIKLNPTKKAIVVTTDFAKYDLNSTGEYTQGAGALAMLVTSNPRIIAFDENWATSTKGVFDFFKPYRSLSKETITKNKNNDSWFDNLETEIEIHKDQPVFDGQYSNQCYMDRTRNAYFSFKKLKNTTETLYENWNSIIMHLPYSFQGRRMLSEIYALDSESKIISGEESTSEYQNKLKEISKSEAYKAFISEKLQPAELASSLIGNLYTGSIFMGLLSTLAHFYDTKKEISGTKFGFLAYGSGSKSKVFEGTIQPEWQSALSQIKLFENLTKSVEIDFNTYERLHKKEQKQSIRTPKNEWILDRIEKEIPNLIGARYYKWID</sequence>
<keyword evidence="6" id="KW-1185">Reference proteome</keyword>
<gene>
    <name evidence="5" type="ORF">OIU80_07265</name>
</gene>
<keyword evidence="2" id="KW-0808">Transferase</keyword>
<dbReference type="Proteomes" id="UP001151133">
    <property type="component" value="Unassembled WGS sequence"/>
</dbReference>
<comment type="caution">
    <text evidence="5">The sequence shown here is derived from an EMBL/GenBank/DDBJ whole genome shotgun (WGS) entry which is preliminary data.</text>
</comment>